<sequence>MNTDEINIEELKQDSDFLDFLKTLEVQMKEESSIAKGYQLLDAKILMGNSEDEINDIFTFLVSTSFDKLGDKLANNLKFDIKNSEDLFTARAIYEHAIQLFSEDDKKGAKELFLALTHTISDKDLSQSMLIHTAIVMAGYSFDDFIDKLVDNNIETIDDTSYFIQNFAQPNDTLMNMLEEYIKEAQDILSKLEGAK</sequence>
<accession>A0A0S4XLS2</accession>
<organism evidence="1">
    <name type="scientific">Sulfurovum sp. enrichment culture clone C5</name>
    <dbReference type="NCBI Taxonomy" id="497650"/>
    <lineage>
        <taxon>Bacteria</taxon>
        <taxon>Pseudomonadati</taxon>
        <taxon>Campylobacterota</taxon>
        <taxon>Epsilonproteobacteria</taxon>
        <taxon>Campylobacterales</taxon>
        <taxon>Sulfurovaceae</taxon>
        <taxon>Sulfurovum</taxon>
        <taxon>environmental samples</taxon>
    </lineage>
</organism>
<dbReference type="AlphaFoldDB" id="A0A0S4XLS2"/>
<gene>
    <name evidence="1" type="ORF">BN3087_230012</name>
</gene>
<proteinExistence type="predicted"/>
<protein>
    <submittedName>
        <fullName evidence="1">Uncharacterized protein</fullName>
    </submittedName>
</protein>
<evidence type="ECO:0000313" key="1">
    <source>
        <dbReference type="EMBL" id="CUV65259.1"/>
    </source>
</evidence>
<name>A0A0S4XLS2_9BACT</name>
<dbReference type="EMBL" id="FAXN01000022">
    <property type="protein sequence ID" value="CUV65259.1"/>
    <property type="molecule type" value="Genomic_DNA"/>
</dbReference>
<reference evidence="1" key="1">
    <citation type="submission" date="2015-11" db="EMBL/GenBank/DDBJ databases">
        <authorList>
            <person name="Zhang Y."/>
            <person name="Guo Z."/>
        </authorList>
    </citation>
    <scope>NUCLEOTIDE SEQUENCE</scope>
    <source>
        <strain evidence="1">BN30871</strain>
    </source>
</reference>